<dbReference type="InterPro" id="IPR027791">
    <property type="entry name" value="Galactosyl_T_C"/>
</dbReference>
<dbReference type="InterPro" id="IPR001173">
    <property type="entry name" value="Glyco_trans_2-like"/>
</dbReference>
<evidence type="ECO:0000256" key="2">
    <source>
        <dbReference type="ARBA" id="ARBA00023157"/>
    </source>
</evidence>
<protein>
    <submittedName>
        <fullName evidence="6">GLT13-like protein</fullName>
    </submittedName>
</protein>
<dbReference type="Pfam" id="PF02709">
    <property type="entry name" value="Glyco_transf_7C"/>
    <property type="match status" value="1"/>
</dbReference>
<evidence type="ECO:0000259" key="4">
    <source>
        <dbReference type="Pfam" id="PF00535"/>
    </source>
</evidence>
<feature type="transmembrane region" description="Helical" evidence="3">
    <location>
        <begin position="12"/>
        <end position="33"/>
    </location>
</feature>
<sequence length="458" mass="53012">MLRVKSVRMRCAFRYLFCVFVLILTFISIHLAFISDRYVGVFHNSIQDVFHLKQAHDKHSSRQKLSNLISLSTKIKRYERFSASALTWEQYQNDPSAITGNDLIDKYGRGDPGLPGENGTGVVFQGEERSEAERLIQKYNVNVYASDRIPLNRMVPDARFKGCRGIPYATELPTASIIIPFFDEWPSILLRTLYSLVNRTPRKLLHEIILVDDGSLMPELGKQLDDYLVTHFPQGLVRIIRVPERQGLIQARLMGYRNSTGDVIIFFDSHMEVNIDWLQPLLTEVKADRRTVAMGSLDYIQLDTMEYKFYKDYMTRYGFDWRLVFFETFFRADQVGPRPESTRPGTVMVGAAYAIDRKYFGEMGTYDEGMRVWGGENLEMAWRIWLCGGRLVHAPCSHIGHVARSQPYTFPGGREAVEQYNYKRAVEVWMEDEHKELIYNTFPHMKVAETQPNPTHPS</sequence>
<name>A0ABY7DWG1_MYAAR</name>
<dbReference type="InterPro" id="IPR029044">
    <property type="entry name" value="Nucleotide-diphossugar_trans"/>
</dbReference>
<evidence type="ECO:0000256" key="3">
    <source>
        <dbReference type="SAM" id="Phobius"/>
    </source>
</evidence>
<evidence type="ECO:0000313" key="6">
    <source>
        <dbReference type="EMBL" id="WAR00646.1"/>
    </source>
</evidence>
<evidence type="ECO:0000313" key="7">
    <source>
        <dbReference type="Proteomes" id="UP001164746"/>
    </source>
</evidence>
<keyword evidence="7" id="KW-1185">Reference proteome</keyword>
<dbReference type="Proteomes" id="UP001164746">
    <property type="component" value="Chromosome 3"/>
</dbReference>
<keyword evidence="3" id="KW-1133">Transmembrane helix</keyword>
<dbReference type="EMBL" id="CP111014">
    <property type="protein sequence ID" value="WAR00646.1"/>
    <property type="molecule type" value="Genomic_DNA"/>
</dbReference>
<dbReference type="Pfam" id="PF00535">
    <property type="entry name" value="Glycos_transf_2"/>
    <property type="match status" value="1"/>
</dbReference>
<evidence type="ECO:0000256" key="1">
    <source>
        <dbReference type="ARBA" id="ARBA00022679"/>
    </source>
</evidence>
<reference evidence="6" key="1">
    <citation type="submission" date="2022-11" db="EMBL/GenBank/DDBJ databases">
        <title>Centuries of genome instability and evolution in soft-shell clam transmissible cancer (bioRxiv).</title>
        <authorList>
            <person name="Hart S.F.M."/>
            <person name="Yonemitsu M.A."/>
            <person name="Giersch R.M."/>
            <person name="Beal B.F."/>
            <person name="Arriagada G."/>
            <person name="Davis B.W."/>
            <person name="Ostrander E.A."/>
            <person name="Goff S.P."/>
            <person name="Metzger M.J."/>
        </authorList>
    </citation>
    <scope>NUCLEOTIDE SEQUENCE</scope>
    <source>
        <strain evidence="6">MELC-2E11</strain>
        <tissue evidence="6">Siphon/mantle</tissue>
    </source>
</reference>
<accession>A0ABY7DWG1</accession>
<organism evidence="6 7">
    <name type="scientific">Mya arenaria</name>
    <name type="common">Soft-shell clam</name>
    <dbReference type="NCBI Taxonomy" id="6604"/>
    <lineage>
        <taxon>Eukaryota</taxon>
        <taxon>Metazoa</taxon>
        <taxon>Spiralia</taxon>
        <taxon>Lophotrochozoa</taxon>
        <taxon>Mollusca</taxon>
        <taxon>Bivalvia</taxon>
        <taxon>Autobranchia</taxon>
        <taxon>Heteroconchia</taxon>
        <taxon>Euheterodonta</taxon>
        <taxon>Imparidentia</taxon>
        <taxon>Neoheterodontei</taxon>
        <taxon>Myida</taxon>
        <taxon>Myoidea</taxon>
        <taxon>Myidae</taxon>
        <taxon>Mya</taxon>
    </lineage>
</organism>
<feature type="domain" description="Galactosyltransferase C-terminal" evidence="5">
    <location>
        <begin position="344"/>
        <end position="401"/>
    </location>
</feature>
<keyword evidence="1" id="KW-0808">Transferase</keyword>
<dbReference type="SUPFAM" id="SSF53448">
    <property type="entry name" value="Nucleotide-diphospho-sugar transferases"/>
    <property type="match status" value="1"/>
</dbReference>
<evidence type="ECO:0000259" key="5">
    <source>
        <dbReference type="Pfam" id="PF02709"/>
    </source>
</evidence>
<dbReference type="Gene3D" id="3.90.550.10">
    <property type="entry name" value="Spore Coat Polysaccharide Biosynthesis Protein SpsA, Chain A"/>
    <property type="match status" value="1"/>
</dbReference>
<feature type="domain" description="Glycosyltransferase 2-like" evidence="4">
    <location>
        <begin position="176"/>
        <end position="322"/>
    </location>
</feature>
<dbReference type="PANTHER" id="PTHR11675:SF43">
    <property type="entry name" value="POLYPEPTIDE N-ACETYLGALACTOSAMINYLTRANSFERASE 1"/>
    <property type="match status" value="1"/>
</dbReference>
<keyword evidence="2" id="KW-1015">Disulfide bond</keyword>
<dbReference type="PANTHER" id="PTHR11675">
    <property type="entry name" value="N-ACETYLGALACTOSAMINYLTRANSFERASE"/>
    <property type="match status" value="1"/>
</dbReference>
<proteinExistence type="predicted"/>
<keyword evidence="3" id="KW-0472">Membrane</keyword>
<gene>
    <name evidence="6" type="ORF">MAR_025018</name>
</gene>
<keyword evidence="3" id="KW-0812">Transmembrane</keyword>